<dbReference type="Pfam" id="PF07589">
    <property type="entry name" value="PEP-CTERM"/>
    <property type="match status" value="1"/>
</dbReference>
<feature type="chain" id="PRO_5046777753" evidence="1">
    <location>
        <begin position="20"/>
        <end position="309"/>
    </location>
</feature>
<proteinExistence type="predicted"/>
<dbReference type="InterPro" id="IPR013424">
    <property type="entry name" value="Ice-binding_C"/>
</dbReference>
<organism evidence="3 4">
    <name type="scientific">Bowmanella yangjiangensis</name>
    <dbReference type="NCBI Taxonomy" id="2811230"/>
    <lineage>
        <taxon>Bacteria</taxon>
        <taxon>Pseudomonadati</taxon>
        <taxon>Pseudomonadota</taxon>
        <taxon>Gammaproteobacteria</taxon>
        <taxon>Alteromonadales</taxon>
        <taxon>Alteromonadaceae</taxon>
        <taxon>Bowmanella</taxon>
    </lineage>
</organism>
<dbReference type="RefSeq" id="WP_206594234.1">
    <property type="nucleotide sequence ID" value="NZ_JAFKCS010000009.1"/>
</dbReference>
<evidence type="ECO:0000313" key="4">
    <source>
        <dbReference type="Proteomes" id="UP000663992"/>
    </source>
</evidence>
<feature type="domain" description="Ice-binding protein C-terminal" evidence="2">
    <location>
        <begin position="284"/>
        <end position="306"/>
    </location>
</feature>
<feature type="signal peptide" evidence="1">
    <location>
        <begin position="1"/>
        <end position="19"/>
    </location>
</feature>
<keyword evidence="1" id="KW-0732">Signal</keyword>
<evidence type="ECO:0000259" key="2">
    <source>
        <dbReference type="Pfam" id="PF07589"/>
    </source>
</evidence>
<evidence type="ECO:0000256" key="1">
    <source>
        <dbReference type="SAM" id="SignalP"/>
    </source>
</evidence>
<dbReference type="NCBIfam" id="TIGR02595">
    <property type="entry name" value="PEP_CTERM"/>
    <property type="match status" value="1"/>
</dbReference>
<accession>A0ABS3CTF0</accession>
<evidence type="ECO:0000313" key="3">
    <source>
        <dbReference type="EMBL" id="MBN7820398.1"/>
    </source>
</evidence>
<gene>
    <name evidence="3" type="ORF">J0A65_11015</name>
</gene>
<keyword evidence="4" id="KW-1185">Reference proteome</keyword>
<dbReference type="EMBL" id="JAFKCS010000009">
    <property type="protein sequence ID" value="MBN7820398.1"/>
    <property type="molecule type" value="Genomic_DNA"/>
</dbReference>
<dbReference type="Proteomes" id="UP000663992">
    <property type="component" value="Unassembled WGS sequence"/>
</dbReference>
<reference evidence="3 4" key="1">
    <citation type="submission" date="2021-03" db="EMBL/GenBank/DDBJ databases">
        <title>novel species isolated from a fishpond in China.</title>
        <authorList>
            <person name="Lu H."/>
            <person name="Cai Z."/>
        </authorList>
    </citation>
    <scope>NUCLEOTIDE SEQUENCE [LARGE SCALE GENOMIC DNA]</scope>
    <source>
        <strain evidence="3 4">Y57</strain>
    </source>
</reference>
<comment type="caution">
    <text evidence="3">The sequence shown here is derived from an EMBL/GenBank/DDBJ whole genome shotgun (WGS) entry which is preliminary data.</text>
</comment>
<protein>
    <submittedName>
        <fullName evidence="3">PEP-CTERM sorting domain-containing protein</fullName>
    </submittedName>
</protein>
<sequence>MKKSLLAVSLLALAGTAAADPFYLDVGTAYGSVNVGNCATCTGNKDEATILYDSSTTIIDVDNNGIDVGDTVITNGGLGVSLLPGMSNPHPSSAFGSLDSNLITGFNPSSTSNDYGISPDGSWVVSFGFSNLTGVVSGFNGSIPLLSYGPGVINFYVSELGGAQQNFMNVNVDFGGPDGLGTAIFGEVDFTGIGAMLSLGGTDLRNLFHSATHSCNGNDGFYDIWNECGAGSLGNDIMEIFFDGHFDTNVLLSQFAADAGNDGANGDDMYYVSTNHDGSVTFRVPEPGTLAMFGMSLLALGGLSRRRKS</sequence>
<name>A0ABS3CTF0_9ALTE</name>